<proteinExistence type="predicted"/>
<dbReference type="PROSITE" id="PS51014">
    <property type="entry name" value="COBK_CBIJ"/>
    <property type="match status" value="1"/>
</dbReference>
<keyword evidence="2" id="KW-0169">Cobalamin biosynthesis</keyword>
<reference evidence="5" key="1">
    <citation type="submission" date="2017-05" db="EMBL/GenBank/DDBJ databases">
        <authorList>
            <person name="Rodrigo-Torres L."/>
            <person name="Arahal R. D."/>
            <person name="Lucena T."/>
        </authorList>
    </citation>
    <scope>NUCLEOTIDE SEQUENCE [LARGE SCALE GENOMIC DNA]</scope>
    <source>
        <strain evidence="5">CECT 8649</strain>
    </source>
</reference>
<dbReference type="PANTHER" id="PTHR36925">
    <property type="entry name" value="COBALT-PRECORRIN-6A REDUCTASE"/>
    <property type="match status" value="1"/>
</dbReference>
<dbReference type="AlphaFoldDB" id="A0A238JFW3"/>
<evidence type="ECO:0000313" key="5">
    <source>
        <dbReference type="Proteomes" id="UP000225972"/>
    </source>
</evidence>
<organism evidence="4 5">
    <name type="scientific">Pelagimonas phthalicica</name>
    <dbReference type="NCBI Taxonomy" id="1037362"/>
    <lineage>
        <taxon>Bacteria</taxon>
        <taxon>Pseudomonadati</taxon>
        <taxon>Pseudomonadota</taxon>
        <taxon>Alphaproteobacteria</taxon>
        <taxon>Rhodobacterales</taxon>
        <taxon>Roseobacteraceae</taxon>
        <taxon>Pelagimonas</taxon>
    </lineage>
</organism>
<dbReference type="UniPathway" id="UPA00148"/>
<dbReference type="EC" id="1.3.1.54" evidence="4"/>
<sequence length="229" mass="24842">MKRVLIIGGSVEAWHLACSLDHATVWLPEPERVARDWPCPVAQGALPALHQFDVMVIACHPCDGNTAGMCWRAAKAIDLPVAFLRRPAWRAGARDRWVLLRSERSAAAVIPTGARVLTTLGRQGLGELKSLKAHVLARRLGAPGGAFPLRHGRFLPAKGPFAIAQEERFLRKERVDWLLLRNAGGPGGWPKLAAARQLGLSVAMVARPAWPGGVSCASVAEAKTWIDRK</sequence>
<dbReference type="PANTHER" id="PTHR36925:SF1">
    <property type="entry name" value="COBALT-PRECORRIN-6A REDUCTASE"/>
    <property type="match status" value="1"/>
</dbReference>
<keyword evidence="5" id="KW-1185">Reference proteome</keyword>
<dbReference type="GO" id="GO:0009236">
    <property type="term" value="P:cobalamin biosynthetic process"/>
    <property type="evidence" value="ECO:0007669"/>
    <property type="project" value="UniProtKB-UniPathway"/>
</dbReference>
<keyword evidence="3 4" id="KW-0560">Oxidoreductase</keyword>
<dbReference type="InterPro" id="IPR003723">
    <property type="entry name" value="Precorrin-6x_reduct"/>
</dbReference>
<dbReference type="OrthoDB" id="5183775at2"/>
<dbReference type="Pfam" id="PF02571">
    <property type="entry name" value="CbiJ"/>
    <property type="match status" value="1"/>
</dbReference>
<evidence type="ECO:0000313" key="4">
    <source>
        <dbReference type="EMBL" id="SMX28852.1"/>
    </source>
</evidence>
<dbReference type="Proteomes" id="UP000225972">
    <property type="component" value="Unassembled WGS sequence"/>
</dbReference>
<dbReference type="GO" id="GO:0016994">
    <property type="term" value="F:precorrin-6A reductase activity"/>
    <property type="evidence" value="ECO:0007669"/>
    <property type="project" value="UniProtKB-EC"/>
</dbReference>
<dbReference type="EMBL" id="FXXP01000002">
    <property type="protein sequence ID" value="SMX28852.1"/>
    <property type="molecule type" value="Genomic_DNA"/>
</dbReference>
<evidence type="ECO:0000256" key="2">
    <source>
        <dbReference type="ARBA" id="ARBA00022573"/>
    </source>
</evidence>
<evidence type="ECO:0000256" key="3">
    <source>
        <dbReference type="ARBA" id="ARBA00023002"/>
    </source>
</evidence>
<accession>A0A238JFW3</accession>
<gene>
    <name evidence="4" type="primary">cobK_2</name>
    <name evidence="4" type="ORF">TRP8649_02979</name>
</gene>
<name>A0A238JFW3_9RHOB</name>
<comment type="pathway">
    <text evidence="1">Cofactor biosynthesis; adenosylcobalamin biosynthesis.</text>
</comment>
<protein>
    <submittedName>
        <fullName evidence="4">Precorrin-6A reductase</fullName>
        <ecNumber evidence="4">1.3.1.54</ecNumber>
    </submittedName>
</protein>
<evidence type="ECO:0000256" key="1">
    <source>
        <dbReference type="ARBA" id="ARBA00004953"/>
    </source>
</evidence>
<dbReference type="RefSeq" id="WP_099246501.1">
    <property type="nucleotide sequence ID" value="NZ_FXXP01000002.1"/>
</dbReference>